<keyword evidence="2" id="KW-1185">Reference proteome</keyword>
<organism evidence="1 2">
    <name type="scientific">Mya arenaria</name>
    <name type="common">Soft-shell clam</name>
    <dbReference type="NCBI Taxonomy" id="6604"/>
    <lineage>
        <taxon>Eukaryota</taxon>
        <taxon>Metazoa</taxon>
        <taxon>Spiralia</taxon>
        <taxon>Lophotrochozoa</taxon>
        <taxon>Mollusca</taxon>
        <taxon>Bivalvia</taxon>
        <taxon>Autobranchia</taxon>
        <taxon>Heteroconchia</taxon>
        <taxon>Euheterodonta</taxon>
        <taxon>Imparidentia</taxon>
        <taxon>Neoheterodontei</taxon>
        <taxon>Myida</taxon>
        <taxon>Myoidea</taxon>
        <taxon>Myidae</taxon>
        <taxon>Mya</taxon>
    </lineage>
</organism>
<dbReference type="EMBL" id="CP111019">
    <property type="protein sequence ID" value="WAR12991.1"/>
    <property type="molecule type" value="Genomic_DNA"/>
</dbReference>
<proteinExistence type="predicted"/>
<evidence type="ECO:0000313" key="2">
    <source>
        <dbReference type="Proteomes" id="UP001164746"/>
    </source>
</evidence>
<evidence type="ECO:0000313" key="1">
    <source>
        <dbReference type="EMBL" id="WAR12991.1"/>
    </source>
</evidence>
<accession>A0ABY7EVZ3</accession>
<reference evidence="1" key="1">
    <citation type="submission" date="2022-11" db="EMBL/GenBank/DDBJ databases">
        <title>Centuries of genome instability and evolution in soft-shell clam transmissible cancer (bioRxiv).</title>
        <authorList>
            <person name="Hart S.F.M."/>
            <person name="Yonemitsu M.A."/>
            <person name="Giersch R.M."/>
            <person name="Beal B.F."/>
            <person name="Arriagada G."/>
            <person name="Davis B.W."/>
            <person name="Ostrander E.A."/>
            <person name="Goff S.P."/>
            <person name="Metzger M.J."/>
        </authorList>
    </citation>
    <scope>NUCLEOTIDE SEQUENCE</scope>
    <source>
        <strain evidence="1">MELC-2E11</strain>
        <tissue evidence="1">Siphon/mantle</tissue>
    </source>
</reference>
<gene>
    <name evidence="1" type="ORF">MAR_027171</name>
</gene>
<name>A0ABY7EVZ3_MYAAR</name>
<protein>
    <submittedName>
        <fullName evidence="1">Uncharacterized protein</fullName>
    </submittedName>
</protein>
<sequence>MVDKIEVPKYDARHLREETMAALCKEFGNIEQVHTAGEREVRFEEVDARLHHRDQLNMIGCTQHILDIEAD</sequence>
<dbReference type="Proteomes" id="UP001164746">
    <property type="component" value="Chromosome 8"/>
</dbReference>